<dbReference type="Pfam" id="PF08359">
    <property type="entry name" value="TetR_C_4"/>
    <property type="match status" value="1"/>
</dbReference>
<dbReference type="KEGG" id="dai:Desaci_2227"/>
<dbReference type="SUPFAM" id="SSF46689">
    <property type="entry name" value="Homeodomain-like"/>
    <property type="match status" value="1"/>
</dbReference>
<proteinExistence type="predicted"/>
<protein>
    <submittedName>
        <fullName evidence="4">Transcriptional regulator</fullName>
    </submittedName>
</protein>
<dbReference type="HOGENOM" id="CLU_069356_12_2_9"/>
<dbReference type="RefSeq" id="WP_014827189.1">
    <property type="nucleotide sequence ID" value="NC_018068.1"/>
</dbReference>
<dbReference type="Pfam" id="PF00440">
    <property type="entry name" value="TetR_N"/>
    <property type="match status" value="1"/>
</dbReference>
<gene>
    <name evidence="4" type="ordered locus">Desaci_2227</name>
</gene>
<evidence type="ECO:0000313" key="5">
    <source>
        <dbReference type="Proteomes" id="UP000002892"/>
    </source>
</evidence>
<dbReference type="InterPro" id="IPR001647">
    <property type="entry name" value="HTH_TetR"/>
</dbReference>
<dbReference type="Gene3D" id="1.10.357.10">
    <property type="entry name" value="Tetracycline Repressor, domain 2"/>
    <property type="match status" value="1"/>
</dbReference>
<dbReference type="OrthoDB" id="13453at2"/>
<evidence type="ECO:0000256" key="2">
    <source>
        <dbReference type="PROSITE-ProRule" id="PRU00335"/>
    </source>
</evidence>
<dbReference type="STRING" id="646529.Desaci_2227"/>
<keyword evidence="1 2" id="KW-0238">DNA-binding</keyword>
<dbReference type="InterPro" id="IPR036271">
    <property type="entry name" value="Tet_transcr_reg_TetR-rel_C_sf"/>
</dbReference>
<organism evidence="4 5">
    <name type="scientific">Desulfosporosinus acidiphilus (strain DSM 22704 / JCM 16185 / SJ4)</name>
    <dbReference type="NCBI Taxonomy" id="646529"/>
    <lineage>
        <taxon>Bacteria</taxon>
        <taxon>Bacillati</taxon>
        <taxon>Bacillota</taxon>
        <taxon>Clostridia</taxon>
        <taxon>Eubacteriales</taxon>
        <taxon>Desulfitobacteriaceae</taxon>
        <taxon>Desulfosporosinus</taxon>
    </lineage>
</organism>
<dbReference type="GO" id="GO:0003677">
    <property type="term" value="F:DNA binding"/>
    <property type="evidence" value="ECO:0007669"/>
    <property type="project" value="UniProtKB-UniRule"/>
</dbReference>
<evidence type="ECO:0000259" key="3">
    <source>
        <dbReference type="PROSITE" id="PS50977"/>
    </source>
</evidence>
<evidence type="ECO:0000313" key="4">
    <source>
        <dbReference type="EMBL" id="AFM41186.1"/>
    </source>
</evidence>
<dbReference type="PROSITE" id="PS50977">
    <property type="entry name" value="HTH_TETR_2"/>
    <property type="match status" value="1"/>
</dbReference>
<feature type="domain" description="HTH tetR-type" evidence="3">
    <location>
        <begin position="6"/>
        <end position="66"/>
    </location>
</feature>
<dbReference type="InterPro" id="IPR013570">
    <property type="entry name" value="Tscrpt_reg_YsiA_C"/>
</dbReference>
<dbReference type="PRINTS" id="PR00455">
    <property type="entry name" value="HTHTETR"/>
</dbReference>
<dbReference type="Gene3D" id="1.10.10.60">
    <property type="entry name" value="Homeodomain-like"/>
    <property type="match status" value="1"/>
</dbReference>
<evidence type="ECO:0000256" key="1">
    <source>
        <dbReference type="ARBA" id="ARBA00023125"/>
    </source>
</evidence>
<accession>I4D5W2</accession>
<dbReference type="Proteomes" id="UP000002892">
    <property type="component" value="Chromosome"/>
</dbReference>
<dbReference type="PANTHER" id="PTHR43479">
    <property type="entry name" value="ACREF/ENVCD OPERON REPRESSOR-RELATED"/>
    <property type="match status" value="1"/>
</dbReference>
<keyword evidence="5" id="KW-1185">Reference proteome</keyword>
<sequence length="216" mass="24682">MSLQREGKYERILDAAITAIAESGFYHCQVSKIARLAGVADGTIYLYFKSKEDILIQLFQSRMGDFIAVIRNKLAQCGTTEERLRTIVETHFSNMEHNRSLAIVTQLELRQPNLSIRRAINGPLLDYFKLIEEVILLGIEHGEIPNVDIWVARQMIFGSLDEATTDWVLARHPRTLVSGVEPMLALFEGALRLRKTEEKRQLIPDEKREEDENANS</sequence>
<dbReference type="AlphaFoldDB" id="I4D5W2"/>
<dbReference type="EMBL" id="CP003639">
    <property type="protein sequence ID" value="AFM41186.1"/>
    <property type="molecule type" value="Genomic_DNA"/>
</dbReference>
<dbReference type="InterPro" id="IPR050624">
    <property type="entry name" value="HTH-type_Tx_Regulator"/>
</dbReference>
<dbReference type="PANTHER" id="PTHR43479:SF11">
    <property type="entry name" value="ACREF_ENVCD OPERON REPRESSOR-RELATED"/>
    <property type="match status" value="1"/>
</dbReference>
<dbReference type="InterPro" id="IPR009057">
    <property type="entry name" value="Homeodomain-like_sf"/>
</dbReference>
<feature type="DNA-binding region" description="H-T-H motif" evidence="2">
    <location>
        <begin position="29"/>
        <end position="48"/>
    </location>
</feature>
<reference evidence="4 5" key="1">
    <citation type="journal article" date="2012" name="J. Bacteriol.">
        <title>Complete genome sequences of Desulfosporosinus orientis DSM765T, Desulfosporosinus youngiae DSM17734T, Desulfosporosinus meridiei DSM13257T, and Desulfosporosinus acidiphilus DSM22704T.</title>
        <authorList>
            <person name="Pester M."/>
            <person name="Brambilla E."/>
            <person name="Alazard D."/>
            <person name="Rattei T."/>
            <person name="Weinmaier T."/>
            <person name="Han J."/>
            <person name="Lucas S."/>
            <person name="Lapidus A."/>
            <person name="Cheng J.F."/>
            <person name="Goodwin L."/>
            <person name="Pitluck S."/>
            <person name="Peters L."/>
            <person name="Ovchinnikova G."/>
            <person name="Teshima H."/>
            <person name="Detter J.C."/>
            <person name="Han C.S."/>
            <person name="Tapia R."/>
            <person name="Land M.L."/>
            <person name="Hauser L."/>
            <person name="Kyrpides N.C."/>
            <person name="Ivanova N.N."/>
            <person name="Pagani I."/>
            <person name="Huntmann M."/>
            <person name="Wei C.L."/>
            <person name="Davenport K.W."/>
            <person name="Daligault H."/>
            <person name="Chain P.S."/>
            <person name="Chen A."/>
            <person name="Mavromatis K."/>
            <person name="Markowitz V."/>
            <person name="Szeto E."/>
            <person name="Mikhailova N."/>
            <person name="Pati A."/>
            <person name="Wagner M."/>
            <person name="Woyke T."/>
            <person name="Ollivier B."/>
            <person name="Klenk H.P."/>
            <person name="Spring S."/>
            <person name="Loy A."/>
        </authorList>
    </citation>
    <scope>NUCLEOTIDE SEQUENCE [LARGE SCALE GENOMIC DNA]</scope>
    <source>
        <strain evidence="5">DSM 22704 / JCM 16185 / SJ4</strain>
    </source>
</reference>
<dbReference type="eggNOG" id="COG1309">
    <property type="taxonomic scope" value="Bacteria"/>
</dbReference>
<dbReference type="SUPFAM" id="SSF48498">
    <property type="entry name" value="Tetracyclin repressor-like, C-terminal domain"/>
    <property type="match status" value="1"/>
</dbReference>
<name>I4D5W2_DESAJ</name>